<reference evidence="1 2" key="1">
    <citation type="submission" date="2019-03" db="EMBL/GenBank/DDBJ databases">
        <title>Genomic Encyclopedia of Type Strains, Phase IV (KMG-IV): sequencing the most valuable type-strain genomes for metagenomic binning, comparative biology and taxonomic classification.</title>
        <authorList>
            <person name="Goeker M."/>
        </authorList>
    </citation>
    <scope>NUCLEOTIDE SEQUENCE [LARGE SCALE GENOMIC DNA]</scope>
    <source>
        <strain evidence="1 2">DSM 22958</strain>
    </source>
</reference>
<name>A0A4R2GT79_9HYPH</name>
<proteinExistence type="predicted"/>
<dbReference type="EMBL" id="SLWL01000006">
    <property type="protein sequence ID" value="TCO13419.1"/>
    <property type="molecule type" value="Genomic_DNA"/>
</dbReference>
<dbReference type="Proteomes" id="UP000294881">
    <property type="component" value="Unassembled WGS sequence"/>
</dbReference>
<accession>A0A4R2GT79</accession>
<protein>
    <submittedName>
        <fullName evidence="1">Uncharacterized protein</fullName>
    </submittedName>
</protein>
<dbReference type="OrthoDB" id="5194627at2"/>
<dbReference type="RefSeq" id="WP_132006350.1">
    <property type="nucleotide sequence ID" value="NZ_JBHUNN010000002.1"/>
</dbReference>
<organism evidence="1 2">
    <name type="scientific">Camelimonas lactis</name>
    <dbReference type="NCBI Taxonomy" id="659006"/>
    <lineage>
        <taxon>Bacteria</taxon>
        <taxon>Pseudomonadati</taxon>
        <taxon>Pseudomonadota</taxon>
        <taxon>Alphaproteobacteria</taxon>
        <taxon>Hyphomicrobiales</taxon>
        <taxon>Chelatococcaceae</taxon>
        <taxon>Camelimonas</taxon>
    </lineage>
</organism>
<gene>
    <name evidence="1" type="ORF">EV666_106131</name>
</gene>
<comment type="caution">
    <text evidence="1">The sequence shown here is derived from an EMBL/GenBank/DDBJ whole genome shotgun (WGS) entry which is preliminary data.</text>
</comment>
<evidence type="ECO:0000313" key="2">
    <source>
        <dbReference type="Proteomes" id="UP000294881"/>
    </source>
</evidence>
<keyword evidence="2" id="KW-1185">Reference proteome</keyword>
<sequence>MTAPAIPTDIAPARLAREALVAFASPALQPGERPAAIARAVRAATGDSIDLAAAYGALHGLAGVLDGLRTADDLQAAIGHRAEDARETGARLLQLHGGASAPWPVLRVDMDAAGAGMRGVPRLLLRPQKAFGTIRIDALTTLCNVPPDVWEHTVGEDAVMELEFAAWRARATANGQDIAIDKEALTRRIAWLCRISQQTVRLLGG</sequence>
<evidence type="ECO:0000313" key="1">
    <source>
        <dbReference type="EMBL" id="TCO13419.1"/>
    </source>
</evidence>
<dbReference type="AlphaFoldDB" id="A0A4R2GT79"/>